<dbReference type="Gene3D" id="3.30.450.40">
    <property type="match status" value="1"/>
</dbReference>
<dbReference type="EMBL" id="CP054038">
    <property type="protein sequence ID" value="QKJ18671.1"/>
    <property type="molecule type" value="Genomic_DNA"/>
</dbReference>
<dbReference type="InterPro" id="IPR029016">
    <property type="entry name" value="GAF-like_dom_sf"/>
</dbReference>
<dbReference type="SMART" id="SM00346">
    <property type="entry name" value="HTH_ICLR"/>
    <property type="match status" value="1"/>
</dbReference>
<gene>
    <name evidence="4" type="ORF">HQM25_04240</name>
</gene>
<dbReference type="GO" id="GO:0045892">
    <property type="term" value="P:negative regulation of DNA-templated transcription"/>
    <property type="evidence" value="ECO:0007669"/>
    <property type="project" value="TreeGrafter"/>
</dbReference>
<evidence type="ECO:0000256" key="2">
    <source>
        <dbReference type="ARBA" id="ARBA00023163"/>
    </source>
</evidence>
<dbReference type="Proteomes" id="UP000502498">
    <property type="component" value="Chromosome"/>
</dbReference>
<dbReference type="InterPro" id="IPR050707">
    <property type="entry name" value="HTH_MetabolicPath_Reg"/>
</dbReference>
<evidence type="ECO:0000313" key="5">
    <source>
        <dbReference type="Proteomes" id="UP000502498"/>
    </source>
</evidence>
<dbReference type="GO" id="GO:0003677">
    <property type="term" value="F:DNA binding"/>
    <property type="evidence" value="ECO:0007669"/>
    <property type="project" value="InterPro"/>
</dbReference>
<name>A0A7D4Q189_9MICO</name>
<dbReference type="InterPro" id="IPR036390">
    <property type="entry name" value="WH_DNA-bd_sf"/>
</dbReference>
<evidence type="ECO:0000313" key="4">
    <source>
        <dbReference type="EMBL" id="QKJ18671.1"/>
    </source>
</evidence>
<dbReference type="GO" id="GO:0003700">
    <property type="term" value="F:DNA-binding transcription factor activity"/>
    <property type="evidence" value="ECO:0007669"/>
    <property type="project" value="TreeGrafter"/>
</dbReference>
<dbReference type="InterPro" id="IPR036388">
    <property type="entry name" value="WH-like_DNA-bd_sf"/>
</dbReference>
<evidence type="ECO:0000256" key="1">
    <source>
        <dbReference type="ARBA" id="ARBA00023015"/>
    </source>
</evidence>
<protein>
    <submittedName>
        <fullName evidence="4">Helix-turn-helix domain-containing protein</fullName>
    </submittedName>
</protein>
<organism evidence="4 5">
    <name type="scientific">Microbacterium hominis</name>
    <dbReference type="NCBI Taxonomy" id="162426"/>
    <lineage>
        <taxon>Bacteria</taxon>
        <taxon>Bacillati</taxon>
        <taxon>Actinomycetota</taxon>
        <taxon>Actinomycetes</taxon>
        <taxon>Micrococcales</taxon>
        <taxon>Microbacteriaceae</taxon>
        <taxon>Microbacterium</taxon>
    </lineage>
</organism>
<dbReference type="PROSITE" id="PS51077">
    <property type="entry name" value="HTH_ICLR"/>
    <property type="match status" value="1"/>
</dbReference>
<dbReference type="InterPro" id="IPR005471">
    <property type="entry name" value="Tscrpt_reg_IclR_N"/>
</dbReference>
<dbReference type="Gene3D" id="1.10.10.10">
    <property type="entry name" value="Winged helix-like DNA-binding domain superfamily/Winged helix DNA-binding domain"/>
    <property type="match status" value="1"/>
</dbReference>
<proteinExistence type="predicted"/>
<dbReference type="PANTHER" id="PTHR30136:SF24">
    <property type="entry name" value="HTH-TYPE TRANSCRIPTIONAL REPRESSOR ALLR"/>
    <property type="match status" value="1"/>
</dbReference>
<reference evidence="4 5" key="1">
    <citation type="submission" date="2020-05" db="EMBL/GenBank/DDBJ databases">
        <title>Strain PA2F3 complete genome.</title>
        <authorList>
            <person name="Kim Y.-S."/>
            <person name="Kim S.-J."/>
            <person name="Jung H.-k."/>
            <person name="Kim S.-E."/>
            <person name="Kim K.-H."/>
        </authorList>
    </citation>
    <scope>NUCLEOTIDE SEQUENCE [LARGE SCALE GENOMIC DNA]</scope>
    <source>
        <strain evidence="4 5">PA2F3</strain>
    </source>
</reference>
<dbReference type="AlphaFoldDB" id="A0A7D4Q189"/>
<dbReference type="SUPFAM" id="SSF46785">
    <property type="entry name" value="Winged helix' DNA-binding domain"/>
    <property type="match status" value="1"/>
</dbReference>
<accession>A0A7D4Q189</accession>
<dbReference type="PANTHER" id="PTHR30136">
    <property type="entry name" value="HELIX-TURN-HELIX TRANSCRIPTIONAL REGULATOR, ICLR FAMILY"/>
    <property type="match status" value="1"/>
</dbReference>
<dbReference type="Pfam" id="PF09339">
    <property type="entry name" value="HTH_IclR"/>
    <property type="match status" value="1"/>
</dbReference>
<sequence length="248" mass="26597">MTMGAASTGARLPEKGLGLALEILEQVARHSHGTTAADIARAVGAPRATVYRVLNSLVRDEYLVRRPDLSGFLLGARVLELAAIVDAHRRPPHADVLTTVRERTGEAVHLFGFHRAGLLIIDEDPARPLSDPATLLADPLRSAIGHLWLLDHPDRDAPRAARWQTRVSRDDVSEVTDAFSVRGYTEQAALLAPDRGCLAVPILDAHRRQVGAISLSTSIARLSVAARHIGALREAAGALAEVDTVRAG</sequence>
<keyword evidence="1" id="KW-0805">Transcription regulation</keyword>
<evidence type="ECO:0000259" key="3">
    <source>
        <dbReference type="PROSITE" id="PS51077"/>
    </source>
</evidence>
<keyword evidence="2" id="KW-0804">Transcription</keyword>
<dbReference type="SUPFAM" id="SSF55781">
    <property type="entry name" value="GAF domain-like"/>
    <property type="match status" value="1"/>
</dbReference>
<feature type="domain" description="HTH iclR-type" evidence="3">
    <location>
        <begin position="14"/>
        <end position="76"/>
    </location>
</feature>